<dbReference type="SUPFAM" id="SSF88946">
    <property type="entry name" value="Sigma2 domain of RNA polymerase sigma factors"/>
    <property type="match status" value="1"/>
</dbReference>
<feature type="domain" description="RNA polymerase sigma factor 70 region 4 type 2" evidence="8">
    <location>
        <begin position="164"/>
        <end position="216"/>
    </location>
</feature>
<evidence type="ECO:0000256" key="5">
    <source>
        <dbReference type="ARBA" id="ARBA00023163"/>
    </source>
</evidence>
<dbReference type="InterPro" id="IPR007627">
    <property type="entry name" value="RNA_pol_sigma70_r2"/>
</dbReference>
<feature type="domain" description="RNA polymerase sigma-70 region 2" evidence="7">
    <location>
        <begin position="64"/>
        <end position="130"/>
    </location>
</feature>
<evidence type="ECO:0000313" key="10">
    <source>
        <dbReference type="Proteomes" id="UP001597182"/>
    </source>
</evidence>
<keyword evidence="4" id="KW-0238">DNA-binding</keyword>
<dbReference type="InterPro" id="IPR013324">
    <property type="entry name" value="RNA_pol_sigma_r3/r4-like"/>
</dbReference>
<dbReference type="Gene3D" id="1.10.10.10">
    <property type="entry name" value="Winged helix-like DNA-binding domain superfamily/Winged helix DNA-binding domain"/>
    <property type="match status" value="1"/>
</dbReference>
<evidence type="ECO:0000256" key="4">
    <source>
        <dbReference type="ARBA" id="ARBA00023125"/>
    </source>
</evidence>
<dbReference type="Pfam" id="PF08281">
    <property type="entry name" value="Sigma70_r4_2"/>
    <property type="match status" value="1"/>
</dbReference>
<dbReference type="CDD" id="cd06171">
    <property type="entry name" value="Sigma70_r4"/>
    <property type="match status" value="1"/>
</dbReference>
<dbReference type="InterPro" id="IPR013325">
    <property type="entry name" value="RNA_pol_sigma_r2"/>
</dbReference>
<reference evidence="10" key="1">
    <citation type="journal article" date="2019" name="Int. J. Syst. Evol. Microbiol.">
        <title>The Global Catalogue of Microorganisms (GCM) 10K type strain sequencing project: providing services to taxonomists for standard genome sequencing and annotation.</title>
        <authorList>
            <consortium name="The Broad Institute Genomics Platform"/>
            <consortium name="The Broad Institute Genome Sequencing Center for Infectious Disease"/>
            <person name="Wu L."/>
            <person name="Ma J."/>
        </authorList>
    </citation>
    <scope>NUCLEOTIDE SEQUENCE [LARGE SCALE GENOMIC DNA]</scope>
    <source>
        <strain evidence="10">CCUG 49018</strain>
    </source>
</reference>
<protein>
    <submittedName>
        <fullName evidence="9">RNA polymerase sigma factor</fullName>
    </submittedName>
</protein>
<dbReference type="PANTHER" id="PTHR43133:SF8">
    <property type="entry name" value="RNA POLYMERASE SIGMA FACTOR HI_1459-RELATED"/>
    <property type="match status" value="1"/>
</dbReference>
<evidence type="ECO:0000256" key="6">
    <source>
        <dbReference type="SAM" id="MobiDB-lite"/>
    </source>
</evidence>
<proteinExistence type="inferred from homology"/>
<evidence type="ECO:0000259" key="7">
    <source>
        <dbReference type="Pfam" id="PF04542"/>
    </source>
</evidence>
<comment type="caution">
    <text evidence="9">The sequence shown here is derived from an EMBL/GenBank/DDBJ whole genome shotgun (WGS) entry which is preliminary data.</text>
</comment>
<dbReference type="RefSeq" id="WP_346091005.1">
    <property type="nucleotide sequence ID" value="NZ_BAABKS010000017.1"/>
</dbReference>
<sequence length="224" mass="24755">MEVEVQAPGGPAGAPTHAGHARSVTGNATQEDRPAAPDATVVLPDDQTLVVRAREGDLGAFEMLVRRYQRPIYQLAFRMLRDAGEAEDVTQEVFLTSWRRLPELREAGAFGGWMYRSATNRCLNLLRRRRPVAPLAADTEPGHPPDTSPLSDPERALGMAEGLQVLTAALDELTPEQRAVWLLFEVHGRSYAEIAQVLDVSPQAVRGRLARARAQLVERMSSWR</sequence>
<accession>A0ABW3VB09</accession>
<dbReference type="Proteomes" id="UP001597182">
    <property type="component" value="Unassembled WGS sequence"/>
</dbReference>
<dbReference type="PANTHER" id="PTHR43133">
    <property type="entry name" value="RNA POLYMERASE ECF-TYPE SIGMA FACTO"/>
    <property type="match status" value="1"/>
</dbReference>
<evidence type="ECO:0000313" key="9">
    <source>
        <dbReference type="EMBL" id="MFD1232038.1"/>
    </source>
</evidence>
<evidence type="ECO:0000256" key="1">
    <source>
        <dbReference type="ARBA" id="ARBA00010641"/>
    </source>
</evidence>
<dbReference type="Pfam" id="PF04542">
    <property type="entry name" value="Sigma70_r2"/>
    <property type="match status" value="1"/>
</dbReference>
<dbReference type="InterPro" id="IPR014284">
    <property type="entry name" value="RNA_pol_sigma-70_dom"/>
</dbReference>
<feature type="region of interest" description="Disordered" evidence="6">
    <location>
        <begin position="134"/>
        <end position="154"/>
    </location>
</feature>
<dbReference type="Gene3D" id="1.10.1740.10">
    <property type="match status" value="1"/>
</dbReference>
<keyword evidence="2" id="KW-0805">Transcription regulation</keyword>
<organism evidence="9 10">
    <name type="scientific">Pseudonocardia benzenivorans</name>
    <dbReference type="NCBI Taxonomy" id="228005"/>
    <lineage>
        <taxon>Bacteria</taxon>
        <taxon>Bacillati</taxon>
        <taxon>Actinomycetota</taxon>
        <taxon>Actinomycetes</taxon>
        <taxon>Pseudonocardiales</taxon>
        <taxon>Pseudonocardiaceae</taxon>
        <taxon>Pseudonocardia</taxon>
    </lineage>
</organism>
<dbReference type="InterPro" id="IPR036388">
    <property type="entry name" value="WH-like_DNA-bd_sf"/>
</dbReference>
<dbReference type="SUPFAM" id="SSF88659">
    <property type="entry name" value="Sigma3 and sigma4 domains of RNA polymerase sigma factors"/>
    <property type="match status" value="1"/>
</dbReference>
<dbReference type="InterPro" id="IPR039425">
    <property type="entry name" value="RNA_pol_sigma-70-like"/>
</dbReference>
<gene>
    <name evidence="9" type="ORF">ACFQ34_01960</name>
</gene>
<comment type="similarity">
    <text evidence="1">Belongs to the sigma-70 factor family. ECF subfamily.</text>
</comment>
<dbReference type="InterPro" id="IPR013249">
    <property type="entry name" value="RNA_pol_sigma70_r4_t2"/>
</dbReference>
<feature type="region of interest" description="Disordered" evidence="6">
    <location>
        <begin position="1"/>
        <end position="37"/>
    </location>
</feature>
<name>A0ABW3VB09_9PSEU</name>
<keyword evidence="3" id="KW-0731">Sigma factor</keyword>
<keyword evidence="5" id="KW-0804">Transcription</keyword>
<feature type="compositionally biased region" description="Low complexity" evidence="6">
    <location>
        <begin position="7"/>
        <end position="18"/>
    </location>
</feature>
<dbReference type="EMBL" id="JBHTMB010000012">
    <property type="protein sequence ID" value="MFD1232038.1"/>
    <property type="molecule type" value="Genomic_DNA"/>
</dbReference>
<keyword evidence="10" id="KW-1185">Reference proteome</keyword>
<evidence type="ECO:0000256" key="3">
    <source>
        <dbReference type="ARBA" id="ARBA00023082"/>
    </source>
</evidence>
<dbReference type="NCBIfam" id="TIGR02937">
    <property type="entry name" value="sigma70-ECF"/>
    <property type="match status" value="1"/>
</dbReference>
<evidence type="ECO:0000256" key="2">
    <source>
        <dbReference type="ARBA" id="ARBA00023015"/>
    </source>
</evidence>
<evidence type="ECO:0000259" key="8">
    <source>
        <dbReference type="Pfam" id="PF08281"/>
    </source>
</evidence>